<sequence>MRWFPKARVEALSDGIFAFAMTLLVLDIRLPADLPITSPQELSAQIFGLWPQALTYLISFFVLGALWRAGIELRRAEETIAGGLLRVWLVYLFFITALPFSSALVAHYGHMAPAVWLYAGHMAILGLLTLPLTHFEVARGQKAIIVATRRRMLLFIASAVLAAVIACFSPRHALWAFGLNILDRLWPAPRSEGRRPG</sequence>
<evidence type="ECO:0008006" key="16">
    <source>
        <dbReference type="Google" id="ProtNLM"/>
    </source>
</evidence>
<dbReference type="Proteomes" id="UP000000270">
    <property type="component" value="Chromosome"/>
</dbReference>
<feature type="transmembrane region" description="Helical" evidence="13">
    <location>
        <begin position="153"/>
        <end position="177"/>
    </location>
</feature>
<evidence type="ECO:0000256" key="12">
    <source>
        <dbReference type="ARBA" id="ARBA00034430"/>
    </source>
</evidence>
<comment type="subcellular location">
    <subcellularLocation>
        <location evidence="1">Membrane</location>
        <topology evidence="1">Multi-pass membrane protein</topology>
    </subcellularLocation>
</comment>
<evidence type="ECO:0000256" key="8">
    <source>
        <dbReference type="ARBA" id="ARBA00022989"/>
    </source>
</evidence>
<dbReference type="PANTHER" id="PTHR31462:SF5">
    <property type="entry name" value="ENDOSOMAL_LYSOSOMAL PROTON CHANNEL TMEM175"/>
    <property type="match status" value="1"/>
</dbReference>
<keyword evidence="10 13" id="KW-0472">Membrane</keyword>
<reference evidence="14 15" key="4">
    <citation type="journal article" date="2009" name="Appl. Environ. Microbiol.">
        <title>Comparative genome-wide transcriptional profiling of Azorhizobium caulinodans ORS571 grown under free-living and symbiotic conditions.</title>
        <authorList>
            <person name="Tsukada S."/>
            <person name="Aono T."/>
            <person name="Akiba N."/>
            <person name="Lee KB."/>
            <person name="Liu CT."/>
            <person name="Toyazaki H."/>
            <person name="Oyaizu H."/>
        </authorList>
    </citation>
    <scope>NUCLEOTIDE SEQUENCE [LARGE SCALE GENOMIC DNA]</scope>
    <source>
        <strain evidence="15">ATCC 43989 / DSM 5975 / JCM 20966 / LMG 6465 / NBRC 14845 / NCIMB 13405 / ORS 571</strain>
    </source>
</reference>
<gene>
    <name evidence="14" type="ordered locus">AZC_1460</name>
</gene>
<dbReference type="Pfam" id="PF06736">
    <property type="entry name" value="TMEM175"/>
    <property type="match status" value="1"/>
</dbReference>
<evidence type="ECO:0000256" key="4">
    <source>
        <dbReference type="ARBA" id="ARBA00022538"/>
    </source>
</evidence>
<organism evidence="14 15">
    <name type="scientific">Azorhizobium caulinodans (strain ATCC 43989 / DSM 5975 / JCM 20966 / LMG 6465 / NBRC 14845 / NCIMB 13405 / ORS 571)</name>
    <dbReference type="NCBI Taxonomy" id="438753"/>
    <lineage>
        <taxon>Bacteria</taxon>
        <taxon>Pseudomonadati</taxon>
        <taxon>Pseudomonadota</taxon>
        <taxon>Alphaproteobacteria</taxon>
        <taxon>Hyphomicrobiales</taxon>
        <taxon>Xanthobacteraceae</taxon>
        <taxon>Azorhizobium</taxon>
    </lineage>
</organism>
<keyword evidence="4" id="KW-0633">Potassium transport</keyword>
<reference evidence="15" key="2">
    <citation type="submission" date="2007-04" db="EMBL/GenBank/DDBJ databases">
        <title>Complete genome sequence of the nitrogen-fixing bacterium Azorhizobium caulinodans ORS571.</title>
        <authorList>
            <person name="Lee K.B."/>
            <person name="Backer P.D."/>
            <person name="Aono T."/>
            <person name="Liu C.T."/>
            <person name="Suzuki S."/>
            <person name="Suzuki T."/>
            <person name="Kaneko T."/>
            <person name="Yamada M."/>
            <person name="Tabata S."/>
            <person name="Kupfer D.M."/>
            <person name="Najar F.Z."/>
            <person name="Wiley G.B."/>
            <person name="Roe B."/>
            <person name="Binnewies T."/>
            <person name="Ussery D."/>
            <person name="Vereecke D."/>
            <person name="Gevers D."/>
            <person name="Holsters M."/>
            <person name="Oyaizu H."/>
        </authorList>
    </citation>
    <scope>NUCLEOTIDE SEQUENCE [LARGE SCALE GENOMIC DNA]</scope>
    <source>
        <strain evidence="15">ATCC 43989 / DSM 5975 / JCM 20966 / LMG 6465 / NBRC 14845 / NCIMB 13405 / ORS 571</strain>
    </source>
</reference>
<keyword evidence="5 13" id="KW-0812">Transmembrane</keyword>
<dbReference type="GO" id="GO:0015252">
    <property type="term" value="F:proton channel activity"/>
    <property type="evidence" value="ECO:0007669"/>
    <property type="project" value="InterPro"/>
</dbReference>
<feature type="transmembrane region" description="Helical" evidence="13">
    <location>
        <begin position="115"/>
        <end position="132"/>
    </location>
</feature>
<dbReference type="RefSeq" id="WP_012169988.1">
    <property type="nucleotide sequence ID" value="NC_009937.1"/>
</dbReference>
<evidence type="ECO:0000256" key="11">
    <source>
        <dbReference type="ARBA" id="ARBA00023303"/>
    </source>
</evidence>
<evidence type="ECO:0000256" key="6">
    <source>
        <dbReference type="ARBA" id="ARBA00022826"/>
    </source>
</evidence>
<keyword evidence="6" id="KW-0631">Potassium channel</keyword>
<keyword evidence="3" id="KW-0813">Transport</keyword>
<reference evidence="14 15" key="3">
    <citation type="journal article" date="2008" name="BMC Genomics">
        <title>The genome of the versatile nitrogen fixer Azorhizobium caulinodans ORS571.</title>
        <authorList>
            <person name="Lee KB."/>
            <person name="Backer P.D."/>
            <person name="Aono T."/>
            <person name="Liu CT."/>
            <person name="Suzuki S."/>
            <person name="Suzuki T."/>
            <person name="Kaneko T."/>
            <person name="Yamada M."/>
            <person name="Tabata S."/>
            <person name="Kupfer D.M."/>
            <person name="Najar F.Z."/>
            <person name="Wiley G.B."/>
            <person name="Roe B."/>
            <person name="Binnewies T.T."/>
            <person name="Ussery D.W."/>
            <person name="D'Haeze W."/>
            <person name="Herder J.D."/>
            <person name="Gevers D."/>
            <person name="Vereecke D."/>
            <person name="Holsters M."/>
            <person name="Oyaizu H."/>
        </authorList>
    </citation>
    <scope>NUCLEOTIDE SEQUENCE [LARGE SCALE GENOMIC DNA]</scope>
    <source>
        <strain evidence="15">ATCC 43989 / DSM 5975 / JCM 20966 / LMG 6465 / NBRC 14845 / NCIMB 13405 / ORS 571</strain>
    </source>
</reference>
<dbReference type="eggNOG" id="COG3548">
    <property type="taxonomic scope" value="Bacteria"/>
</dbReference>
<feature type="transmembrane region" description="Helical" evidence="13">
    <location>
        <begin position="44"/>
        <end position="67"/>
    </location>
</feature>
<keyword evidence="15" id="KW-1185">Reference proteome</keyword>
<evidence type="ECO:0000256" key="5">
    <source>
        <dbReference type="ARBA" id="ARBA00022692"/>
    </source>
</evidence>
<evidence type="ECO:0000256" key="3">
    <source>
        <dbReference type="ARBA" id="ARBA00022448"/>
    </source>
</evidence>
<evidence type="ECO:0000313" key="14">
    <source>
        <dbReference type="EMBL" id="BAF87458.1"/>
    </source>
</evidence>
<reference evidence="14 15" key="1">
    <citation type="journal article" date="2007" name="Appl. Environ. Microbiol.">
        <title>Rhizobial factors required for stem nodule maturation and maintenance in Sesbania rostrata-Azorhizobium caulinodans ORS571 symbiosis.</title>
        <authorList>
            <person name="Suzuki S."/>
            <person name="Aono T."/>
            <person name="Lee KB."/>
            <person name="Suzuki T."/>
            <person name="Liu CT."/>
            <person name="Miwa H."/>
            <person name="Wakao S."/>
            <person name="Iki T."/>
            <person name="Oyaizu H."/>
        </authorList>
    </citation>
    <scope>NUCLEOTIDE SEQUENCE [LARGE SCALE GENOMIC DNA]</scope>
    <source>
        <strain evidence="15">ATCC 43989 / DSM 5975 / JCM 20966 / LMG 6465 / NBRC 14845 / NCIMB 13405 / ORS 571</strain>
    </source>
</reference>
<name>A8HX46_AZOC5</name>
<keyword evidence="7" id="KW-0630">Potassium</keyword>
<accession>A8HX46</accession>
<keyword evidence="8 13" id="KW-1133">Transmembrane helix</keyword>
<dbReference type="InterPro" id="IPR010617">
    <property type="entry name" value="TMEM175-like"/>
</dbReference>
<keyword evidence="11" id="KW-0407">Ion channel</keyword>
<keyword evidence="9" id="KW-0406">Ion transport</keyword>
<evidence type="ECO:0000256" key="1">
    <source>
        <dbReference type="ARBA" id="ARBA00004141"/>
    </source>
</evidence>
<dbReference type="HOGENOM" id="CLU_090238_3_2_5"/>
<reference evidence="14 15" key="6">
    <citation type="journal article" date="2011" name="Appl. Environ. Microbiol.">
        <title>Involvement of the azorhizobial chromosome partition gene (parA) in the onset of bacteroid differentiation during Sesbania rostrata stem nodule development.</title>
        <authorList>
            <person name="Liu CT."/>
            <person name="Lee KB."/>
            <person name="Wang YS."/>
            <person name="Peng MH."/>
            <person name="Lee KT."/>
            <person name="Suzuki S."/>
            <person name="Suzuki T."/>
            <person name="Oyaizu H."/>
        </authorList>
    </citation>
    <scope>NUCLEOTIDE SEQUENCE [LARGE SCALE GENOMIC DNA]</scope>
    <source>
        <strain evidence="15">ATCC 43989 / DSM 5975 / JCM 20966 / LMG 6465 / NBRC 14845 / NCIMB 13405 / ORS 571</strain>
    </source>
</reference>
<proteinExistence type="inferred from homology"/>
<evidence type="ECO:0000256" key="13">
    <source>
        <dbReference type="SAM" id="Phobius"/>
    </source>
</evidence>
<dbReference type="GO" id="GO:0016020">
    <property type="term" value="C:membrane"/>
    <property type="evidence" value="ECO:0007669"/>
    <property type="project" value="UniProtKB-SubCell"/>
</dbReference>
<dbReference type="GO" id="GO:0005267">
    <property type="term" value="F:potassium channel activity"/>
    <property type="evidence" value="ECO:0007669"/>
    <property type="project" value="UniProtKB-KW"/>
</dbReference>
<evidence type="ECO:0000256" key="10">
    <source>
        <dbReference type="ARBA" id="ARBA00023136"/>
    </source>
</evidence>
<feature type="transmembrane region" description="Helical" evidence="13">
    <location>
        <begin position="12"/>
        <end position="32"/>
    </location>
</feature>
<comment type="catalytic activity">
    <reaction evidence="12">
        <text>K(+)(in) = K(+)(out)</text>
        <dbReference type="Rhea" id="RHEA:29463"/>
        <dbReference type="ChEBI" id="CHEBI:29103"/>
    </reaction>
</comment>
<dbReference type="PANTHER" id="PTHR31462">
    <property type="entry name" value="ENDOSOMAL/LYSOSOMAL POTASSIUM CHANNEL TMEM175"/>
    <property type="match status" value="1"/>
</dbReference>
<protein>
    <recommendedName>
        <fullName evidence="16">DUF1211 domain-containing protein</fullName>
    </recommendedName>
</protein>
<evidence type="ECO:0000256" key="9">
    <source>
        <dbReference type="ARBA" id="ARBA00023065"/>
    </source>
</evidence>
<dbReference type="AlphaFoldDB" id="A8HX46"/>
<dbReference type="KEGG" id="azc:AZC_1460"/>
<evidence type="ECO:0000313" key="15">
    <source>
        <dbReference type="Proteomes" id="UP000000270"/>
    </source>
</evidence>
<dbReference type="EMBL" id="AP009384">
    <property type="protein sequence ID" value="BAF87458.1"/>
    <property type="molecule type" value="Genomic_DNA"/>
</dbReference>
<comment type="similarity">
    <text evidence="2">Belongs to the TMEM175 family.</text>
</comment>
<evidence type="ECO:0000256" key="2">
    <source>
        <dbReference type="ARBA" id="ARBA00006920"/>
    </source>
</evidence>
<reference evidence="14 15" key="5">
    <citation type="journal article" date="2010" name="Appl. Environ. Microbiol.">
        <title>phrR-like gene praR of Azorhizobium caulinodans ORS571 is essential for symbiosis with Sesbania rostrata and is involved in expression of reb genes.</title>
        <authorList>
            <person name="Akiba N."/>
            <person name="Aono T."/>
            <person name="Toyazaki H."/>
            <person name="Sato S."/>
            <person name="Oyaizu H."/>
        </authorList>
    </citation>
    <scope>NUCLEOTIDE SEQUENCE [LARGE SCALE GENOMIC DNA]</scope>
    <source>
        <strain evidence="15">ATCC 43989 / DSM 5975 / JCM 20966 / LMG 6465 / NBRC 14845 / NCIMB 13405 / ORS 571</strain>
    </source>
</reference>
<evidence type="ECO:0000256" key="7">
    <source>
        <dbReference type="ARBA" id="ARBA00022958"/>
    </source>
</evidence>
<feature type="transmembrane region" description="Helical" evidence="13">
    <location>
        <begin position="88"/>
        <end position="109"/>
    </location>
</feature>